<organism evidence="2">
    <name type="scientific">Chaetoceros debilis</name>
    <dbReference type="NCBI Taxonomy" id="122233"/>
    <lineage>
        <taxon>Eukaryota</taxon>
        <taxon>Sar</taxon>
        <taxon>Stramenopiles</taxon>
        <taxon>Ochrophyta</taxon>
        <taxon>Bacillariophyta</taxon>
        <taxon>Coscinodiscophyceae</taxon>
        <taxon>Chaetocerotophycidae</taxon>
        <taxon>Chaetocerotales</taxon>
        <taxon>Chaetocerotaceae</taxon>
        <taxon>Chaetoceros</taxon>
    </lineage>
</organism>
<protein>
    <submittedName>
        <fullName evidence="2">Uncharacterized protein</fullName>
    </submittedName>
</protein>
<evidence type="ECO:0000313" key="2">
    <source>
        <dbReference type="EMBL" id="CAE0455661.1"/>
    </source>
</evidence>
<proteinExistence type="predicted"/>
<feature type="compositionally biased region" description="Low complexity" evidence="1">
    <location>
        <begin position="1"/>
        <end position="18"/>
    </location>
</feature>
<evidence type="ECO:0000256" key="1">
    <source>
        <dbReference type="SAM" id="MobiDB-lite"/>
    </source>
</evidence>
<feature type="region of interest" description="Disordered" evidence="1">
    <location>
        <begin position="49"/>
        <end position="69"/>
    </location>
</feature>
<feature type="region of interest" description="Disordered" evidence="1">
    <location>
        <begin position="1"/>
        <end position="30"/>
    </location>
</feature>
<feature type="region of interest" description="Disordered" evidence="1">
    <location>
        <begin position="360"/>
        <end position="383"/>
    </location>
</feature>
<name>A0A7S3V491_9STRA</name>
<feature type="compositionally biased region" description="Basic and acidic residues" evidence="1">
    <location>
        <begin position="374"/>
        <end position="383"/>
    </location>
</feature>
<sequence length="383" mass="42306">MNPGNGNDGRNNRDPGNNTDGQPKPKRMSEQAAIFNTFALIIRNKFSSGGEPEAATNEVPNGDMDTDRKNPKQLEHRLKKLDEAYKSPLYQAEKAMLQELNNNGFGKGLMCGVGTFLFLRSGPRLLRRYIAKNSKPITAHPVRNSGNSNVNVGGYSFDKTSGRMGMEMPGNSAEMIPQPGLFFRTIKFGLDVVGSVYMALFASAYFTNKKKLLNDMSQIPLVEGKSLLSDELCDDFIDVYRGIPKRTWEKYEGLELNGEGDGVEALTAIGIFVKNCLKRQAKENEILEEHRAFGIMEAESDTTDGAVVRKDNHPAIPSPGVSPDTPFAIEWGDNSDDVTVGKERHRDDFDLDDFGEVGFDDLFGDESSSFSAHENPDTDEKGK</sequence>
<accession>A0A7S3V491</accession>
<dbReference type="EMBL" id="HBIO01000690">
    <property type="protein sequence ID" value="CAE0455661.1"/>
    <property type="molecule type" value="Transcribed_RNA"/>
</dbReference>
<reference evidence="2" key="1">
    <citation type="submission" date="2021-01" db="EMBL/GenBank/DDBJ databases">
        <authorList>
            <person name="Corre E."/>
            <person name="Pelletier E."/>
            <person name="Niang G."/>
            <person name="Scheremetjew M."/>
            <person name="Finn R."/>
            <person name="Kale V."/>
            <person name="Holt S."/>
            <person name="Cochrane G."/>
            <person name="Meng A."/>
            <person name="Brown T."/>
            <person name="Cohen L."/>
        </authorList>
    </citation>
    <scope>NUCLEOTIDE SEQUENCE</scope>
    <source>
        <strain evidence="2">MM31A-1</strain>
    </source>
</reference>
<dbReference type="AlphaFoldDB" id="A0A7S3V491"/>
<gene>
    <name evidence="2" type="ORF">CDEB00056_LOCUS502</name>
</gene>